<comment type="function">
    <text evidence="1">Involved in nucleolar processing of pre-18S ribosomal RNA.</text>
</comment>
<organism evidence="4 5">
    <name type="scientific">Dictyocaulus viviparus</name>
    <name type="common">Bovine lungworm</name>
    <dbReference type="NCBI Taxonomy" id="29172"/>
    <lineage>
        <taxon>Eukaryota</taxon>
        <taxon>Metazoa</taxon>
        <taxon>Ecdysozoa</taxon>
        <taxon>Nematoda</taxon>
        <taxon>Chromadorea</taxon>
        <taxon>Rhabditida</taxon>
        <taxon>Rhabditina</taxon>
        <taxon>Rhabditomorpha</taxon>
        <taxon>Strongyloidea</taxon>
        <taxon>Metastrongylidae</taxon>
        <taxon>Dictyocaulus</taxon>
    </lineage>
</organism>
<dbReference type="GO" id="GO:0030686">
    <property type="term" value="C:90S preribosome"/>
    <property type="evidence" value="ECO:0007669"/>
    <property type="project" value="TreeGrafter"/>
</dbReference>
<dbReference type="InterPro" id="IPR022125">
    <property type="entry name" value="U3snoRNP10_N"/>
</dbReference>
<evidence type="ECO:0000313" key="5">
    <source>
        <dbReference type="Proteomes" id="UP000053766"/>
    </source>
</evidence>
<dbReference type="GO" id="GO:0000462">
    <property type="term" value="P:maturation of SSU-rRNA from tricistronic rRNA transcript (SSU-rRNA, 5.8S rRNA, LSU-rRNA)"/>
    <property type="evidence" value="ECO:0007669"/>
    <property type="project" value="TreeGrafter"/>
</dbReference>
<feature type="domain" description="U3 small nucleolar RNA-associated protein 10 N-terminal" evidence="2">
    <location>
        <begin position="237"/>
        <end position="354"/>
    </location>
</feature>
<keyword evidence="1" id="KW-0690">Ribosome biogenesis</keyword>
<dbReference type="InterPro" id="IPR016024">
    <property type="entry name" value="ARM-type_fold"/>
</dbReference>
<protein>
    <recommendedName>
        <fullName evidence="1">HEAT repeat-containing protein 1</fullName>
    </recommendedName>
</protein>
<proteinExistence type="inferred from homology"/>
<comment type="similarity">
    <text evidence="1">Belongs to the HEATR1/UTP10 family.</text>
</comment>
<dbReference type="OrthoDB" id="31183at2759"/>
<dbReference type="Proteomes" id="UP000053766">
    <property type="component" value="Unassembled WGS sequence"/>
</dbReference>
<dbReference type="SUPFAM" id="SSF48371">
    <property type="entry name" value="ARM repeat"/>
    <property type="match status" value="1"/>
</dbReference>
<comment type="subcellular location">
    <subcellularLocation>
        <location evidence="1">Nucleus</location>
        <location evidence="1">Nucleolus</location>
    </subcellularLocation>
</comment>
<dbReference type="InterPro" id="IPR056473">
    <property type="entry name" value="HEAT_Utp10/HEAT1"/>
</dbReference>
<dbReference type="GO" id="GO:0045943">
    <property type="term" value="P:positive regulation of transcription by RNA polymerase I"/>
    <property type="evidence" value="ECO:0007669"/>
    <property type="project" value="TreeGrafter"/>
</dbReference>
<keyword evidence="5" id="KW-1185">Reference proteome</keyword>
<gene>
    <name evidence="4" type="ORF">DICVIV_08707</name>
</gene>
<dbReference type="PANTHER" id="PTHR13457:SF1">
    <property type="entry name" value="HEAT REPEAT-CONTAINING PROTEIN 1"/>
    <property type="match status" value="1"/>
</dbReference>
<dbReference type="STRING" id="29172.A0A0D8XKV8"/>
<keyword evidence="1" id="KW-0687">Ribonucleoprotein</keyword>
<feature type="domain" description="Utp10/HEAT1 HEAT-repeats" evidence="3">
    <location>
        <begin position="780"/>
        <end position="997"/>
    </location>
</feature>
<evidence type="ECO:0000313" key="4">
    <source>
        <dbReference type="EMBL" id="KJH45253.1"/>
    </source>
</evidence>
<dbReference type="GO" id="GO:0032040">
    <property type="term" value="C:small-subunit processome"/>
    <property type="evidence" value="ECO:0007669"/>
    <property type="project" value="TreeGrafter"/>
</dbReference>
<accession>A0A0D8XKV8</accession>
<dbReference type="EMBL" id="KN716418">
    <property type="protein sequence ID" value="KJH45253.1"/>
    <property type="molecule type" value="Genomic_DNA"/>
</dbReference>
<keyword evidence="1" id="KW-0539">Nucleus</keyword>
<sequence>MTLLSNQLLSLRTATARHQTVEKRHVSLLFGKKEAQELDKESAYKIGWTGLKKLAQLDNVFNNENDLFDESRLHFHRSMINKEENAVLNRKIERFLFQLSPYMQHFACQQVLEWLVYKYQIYAYNAEEMILTFIPFHETNFFARMLSIIEYNFATSKDWGFLESFCKKEYPVPFSAILRNTLSSTHSLITKIADHLSKGMELVGEEFIESKCYMLFNFYAKLLTAVLGESQKVSDDLLTKIIPLVAIGLKAALPTLQQVSLMVICQISISTSLTPEITESLAKIVLMKLRKSSIENSFSALAVLCQRQTLTSFSKRAVLKMLNRADELCAWTTIKNLCLKTDLSLLLKPLWKTLFSIVNEEVYAINHENCLYALQETSEPALLHSSQAAAFLNELIEYSQVQYLYANRKFCEHVRSLVARFSDQWLEICSDWNSRDKSILNHVTKNYQLEPFMVVVQSNSKKVRKRRRSNSFIHEDSFSNPPTKLSAEKKNAVKRAGNLALSSQFSCRKAFTNDPMKMAREWIKMEMWDNVALAFEEMASRRSYFAHKIEEEIEAFVVEVIHMAVKNNKCPVIPQAQYALAETNLQSDFIVNLLSRFEKDEPYSKMSRTNNVFEMLCKTFQDETIEQFNKRIIFVIKMLNNRSSPIVDAKIFHSLFGILKEYCVERDELTIQTVDLLIKMLKSPGKYQVSPTDINIDFVVEMMRTTHNHHILRQLLRLLTAVVQLSPANVMSHMMSIFTFMGSGLLRKDNELTLGIIEDTLEALFLAICKQNEKIPPSEMQRQLIDVARVFAASACDIPAHRRTCMANAIARAVQHTNAWIISGVILEHFCARWQRSLSDTNKRFSGQDAFEDLALELCTGFHPVHQLGVVTDIVDFIVRLGGDNCDTESREKHLDQAIFDRAKHSLPKLRHFRFVMIGLVVKILCSRKVYEKLGEIDDDSLYRLLLPTGKRLMASAVELDEFVSSGRGIAEQIGEHQTLRYWIALSNRAENVSEKVSITFLNA</sequence>
<reference evidence="5" key="2">
    <citation type="journal article" date="2016" name="Sci. Rep.">
        <title>Dictyocaulus viviparus genome, variome and transcriptome elucidate lungworm biology and support future intervention.</title>
        <authorList>
            <person name="McNulty S.N."/>
            <person name="Strube C."/>
            <person name="Rosa B.A."/>
            <person name="Martin J.C."/>
            <person name="Tyagi R."/>
            <person name="Choi Y.J."/>
            <person name="Wang Q."/>
            <person name="Hallsworth Pepin K."/>
            <person name="Zhang X."/>
            <person name="Ozersky P."/>
            <person name="Wilson R.K."/>
            <person name="Sternberg P.W."/>
            <person name="Gasser R.B."/>
            <person name="Mitreva M."/>
        </authorList>
    </citation>
    <scope>NUCLEOTIDE SEQUENCE [LARGE SCALE GENOMIC DNA]</scope>
    <source>
        <strain evidence="5">HannoverDv2000</strain>
    </source>
</reference>
<name>A0A0D8XKV8_DICVI</name>
<dbReference type="GO" id="GO:0030515">
    <property type="term" value="F:snoRNA binding"/>
    <property type="evidence" value="ECO:0007669"/>
    <property type="project" value="TreeGrafter"/>
</dbReference>
<dbReference type="InterPro" id="IPR040191">
    <property type="entry name" value="UTP10"/>
</dbReference>
<reference evidence="4 5" key="1">
    <citation type="submission" date="2013-11" db="EMBL/GenBank/DDBJ databases">
        <title>Draft genome of the bovine lungworm Dictyocaulus viviparus.</title>
        <authorList>
            <person name="Mitreva M."/>
        </authorList>
    </citation>
    <scope>NUCLEOTIDE SEQUENCE [LARGE SCALE GENOMIC DNA]</scope>
    <source>
        <strain evidence="4 5">HannoverDv2000</strain>
    </source>
</reference>
<keyword evidence="1" id="KW-0698">rRNA processing</keyword>
<dbReference type="Pfam" id="PF23243">
    <property type="entry name" value="HEAT_HEATR1"/>
    <property type="match status" value="1"/>
</dbReference>
<dbReference type="AlphaFoldDB" id="A0A0D8XKV8"/>
<dbReference type="PANTHER" id="PTHR13457">
    <property type="entry name" value="BAP28"/>
    <property type="match status" value="1"/>
</dbReference>
<dbReference type="Pfam" id="PF12397">
    <property type="entry name" value="U3snoRNP10"/>
    <property type="match status" value="1"/>
</dbReference>
<evidence type="ECO:0000259" key="3">
    <source>
        <dbReference type="Pfam" id="PF23243"/>
    </source>
</evidence>
<evidence type="ECO:0000256" key="1">
    <source>
        <dbReference type="RuleBase" id="RU367065"/>
    </source>
</evidence>
<dbReference type="GO" id="GO:0034455">
    <property type="term" value="C:t-UTP complex"/>
    <property type="evidence" value="ECO:0007669"/>
    <property type="project" value="TreeGrafter"/>
</dbReference>
<evidence type="ECO:0000259" key="2">
    <source>
        <dbReference type="Pfam" id="PF12397"/>
    </source>
</evidence>